<proteinExistence type="predicted"/>
<evidence type="ECO:0000313" key="1">
    <source>
        <dbReference type="EMBL" id="KAJ4950783.1"/>
    </source>
</evidence>
<dbReference type="Proteomes" id="UP001141806">
    <property type="component" value="Unassembled WGS sequence"/>
</dbReference>
<comment type="caution">
    <text evidence="1">The sequence shown here is derived from an EMBL/GenBank/DDBJ whole genome shotgun (WGS) entry which is preliminary data.</text>
</comment>
<dbReference type="AlphaFoldDB" id="A0A9Q0GQH2"/>
<keyword evidence="2" id="KW-1185">Reference proteome</keyword>
<gene>
    <name evidence="1" type="ORF">NE237_027615</name>
</gene>
<reference evidence="1" key="1">
    <citation type="journal article" date="2023" name="Plant J.">
        <title>The genome of the king protea, Protea cynaroides.</title>
        <authorList>
            <person name="Chang J."/>
            <person name="Duong T.A."/>
            <person name="Schoeman C."/>
            <person name="Ma X."/>
            <person name="Roodt D."/>
            <person name="Barker N."/>
            <person name="Li Z."/>
            <person name="Van de Peer Y."/>
            <person name="Mizrachi E."/>
        </authorList>
    </citation>
    <scope>NUCLEOTIDE SEQUENCE</scope>
    <source>
        <tissue evidence="1">Young leaves</tissue>
    </source>
</reference>
<organism evidence="1 2">
    <name type="scientific">Protea cynaroides</name>
    <dbReference type="NCBI Taxonomy" id="273540"/>
    <lineage>
        <taxon>Eukaryota</taxon>
        <taxon>Viridiplantae</taxon>
        <taxon>Streptophyta</taxon>
        <taxon>Embryophyta</taxon>
        <taxon>Tracheophyta</taxon>
        <taxon>Spermatophyta</taxon>
        <taxon>Magnoliopsida</taxon>
        <taxon>Proteales</taxon>
        <taxon>Proteaceae</taxon>
        <taxon>Protea</taxon>
    </lineage>
</organism>
<name>A0A9Q0GQH2_9MAGN</name>
<accession>A0A9Q0GQH2</accession>
<protein>
    <submittedName>
        <fullName evidence="1">Uncharacterized protein</fullName>
    </submittedName>
</protein>
<dbReference type="EMBL" id="JAMYWD010000012">
    <property type="protein sequence ID" value="KAJ4950783.1"/>
    <property type="molecule type" value="Genomic_DNA"/>
</dbReference>
<evidence type="ECO:0000313" key="2">
    <source>
        <dbReference type="Proteomes" id="UP001141806"/>
    </source>
</evidence>
<sequence>MISPRSSSRTEYHPHPHLHVTTLTIFHRNTLYPPPPKPKTISPFYSLFHRHPYCSITCCASDHHLQIPSPPIFNLIEYLQQPPEHLSSTFRPPAPNPEEPPYLILTATIPAYLPSYLTTYQRSPPCNLPTYSLYQQTSSNRAAFTDPYSIATPSAYLQPSH</sequence>